<evidence type="ECO:0000313" key="2">
    <source>
        <dbReference type="EMBL" id="KAE8983905.1"/>
    </source>
</evidence>
<feature type="transmembrane region" description="Helical" evidence="1">
    <location>
        <begin position="482"/>
        <end position="501"/>
    </location>
</feature>
<reference evidence="2 3" key="1">
    <citation type="submission" date="2018-09" db="EMBL/GenBank/DDBJ databases">
        <title>Genomic investigation of the strawberry pathogen Phytophthora fragariae indicates pathogenicity is determined by transcriptional variation in three key races.</title>
        <authorList>
            <person name="Adams T.M."/>
            <person name="Armitage A.D."/>
            <person name="Sobczyk M.K."/>
            <person name="Bates H.J."/>
            <person name="Dunwell J.M."/>
            <person name="Nellist C.F."/>
            <person name="Harrison R.J."/>
        </authorList>
    </citation>
    <scope>NUCLEOTIDE SEQUENCE [LARGE SCALE GENOMIC DNA]</scope>
    <source>
        <strain evidence="2 3">SCRP245</strain>
    </source>
</reference>
<keyword evidence="1" id="KW-0812">Transmembrane</keyword>
<evidence type="ECO:0000313" key="3">
    <source>
        <dbReference type="Proteomes" id="UP000460718"/>
    </source>
</evidence>
<evidence type="ECO:0000256" key="1">
    <source>
        <dbReference type="SAM" id="Phobius"/>
    </source>
</evidence>
<dbReference type="EMBL" id="QXFW01001944">
    <property type="protein sequence ID" value="KAE8983905.1"/>
    <property type="molecule type" value="Genomic_DNA"/>
</dbReference>
<sequence length="752" mass="83687">MCGDPDDSFNTRNQSATTLGRTRTQQWQRFLPHSDISNCIALSKLRCVITLVSLVLLMTDIPRTGLGVHNLQEYYPVPLMPSTAVRFGPFNYPVVHIWRSDNANSSTNSTHVQFAALKGTQPIPAARVWSYQYDTTSVGLRGAVELLNVTEFPSFLLYKPQTPKGQPKMNADSLLDLATAFTMLDAFIDTARKELRPTSNTLRYATKHNWIDRMHHYIVRAASKNPAWRLHSLHVPTVSRDTKSPRVCASAASGQRAPPRPRFCNHPGIWKCANPLNASASPVRLWDHMDLRLQSLQQRYPDLDVDVALVSSQRLSSTSGALRSTFYNYEALEVVVLTRGRRCINTNTSSEPSSTACSTVFVDDYRYERDIVQTNLVDWYGIISMLRGGAQTYVWVRLGLLVYGAYVASIAGPGSRLVSTALIVFKIPFQVIVYSSSLPVAGYVLALVLDSSFMDIFLDSYWASVGGAVNFKLVPFLRTTAVQMRGVWLLALLASVMLFAMRRSRSHGDGIPGVRGLLISFASSLTVFGPYKSVHYRDMNITSIFEIPNEGQILDFVRSSNPDGCFNLSSNFYGGSSRTVRLLWINTSPIIHFGVPVRSQSRSFPTTLRVAPSPASDKAEDPFQTTPRSSIYPWDFWRGKRAPSTIPKAKSPKRGLCSRTTESHSILHLMNIAMMTDPWNFFSLRIVGIQLYLYKIEPLPSAASALAPPYAVILPYAEDEMEARTGLSSHSFQLIDSASSKHIPLSVLLQCG</sequence>
<gene>
    <name evidence="2" type="ORF">PF011_g20991</name>
</gene>
<dbReference type="Proteomes" id="UP000460718">
    <property type="component" value="Unassembled WGS sequence"/>
</dbReference>
<organism evidence="2 3">
    <name type="scientific">Phytophthora fragariae</name>
    <dbReference type="NCBI Taxonomy" id="53985"/>
    <lineage>
        <taxon>Eukaryota</taxon>
        <taxon>Sar</taxon>
        <taxon>Stramenopiles</taxon>
        <taxon>Oomycota</taxon>
        <taxon>Peronosporomycetes</taxon>
        <taxon>Peronosporales</taxon>
        <taxon>Peronosporaceae</taxon>
        <taxon>Phytophthora</taxon>
    </lineage>
</organism>
<dbReference type="AlphaFoldDB" id="A0A6A3IU44"/>
<name>A0A6A3IU44_9STRA</name>
<proteinExistence type="predicted"/>
<feature type="transmembrane region" description="Helical" evidence="1">
    <location>
        <begin position="423"/>
        <end position="449"/>
    </location>
</feature>
<protein>
    <submittedName>
        <fullName evidence="2">Uncharacterized protein</fullName>
    </submittedName>
</protein>
<feature type="transmembrane region" description="Helical" evidence="1">
    <location>
        <begin position="513"/>
        <end position="531"/>
    </location>
</feature>
<keyword evidence="1" id="KW-1133">Transmembrane helix</keyword>
<feature type="transmembrane region" description="Helical" evidence="1">
    <location>
        <begin position="393"/>
        <end position="411"/>
    </location>
</feature>
<accession>A0A6A3IU44</accession>
<keyword evidence="1" id="KW-0472">Membrane</keyword>
<comment type="caution">
    <text evidence="2">The sequence shown here is derived from an EMBL/GenBank/DDBJ whole genome shotgun (WGS) entry which is preliminary data.</text>
</comment>